<keyword evidence="3" id="KW-1185">Reference proteome</keyword>
<dbReference type="GO" id="GO:0046872">
    <property type="term" value="F:metal ion binding"/>
    <property type="evidence" value="ECO:0007669"/>
    <property type="project" value="InterPro"/>
</dbReference>
<evidence type="ECO:0000256" key="1">
    <source>
        <dbReference type="ARBA" id="ARBA00010457"/>
    </source>
</evidence>
<protein>
    <recommendedName>
        <fullName evidence="4">CHRD domain-containing protein</fullName>
    </recommendedName>
</protein>
<comment type="similarity">
    <text evidence="1">Belongs to the Cu-Zn superoxide dismutase family.</text>
</comment>
<proteinExistence type="inferred from homology"/>
<evidence type="ECO:0000313" key="2">
    <source>
        <dbReference type="EMBL" id="QCK15825.1"/>
    </source>
</evidence>
<evidence type="ECO:0000313" key="3">
    <source>
        <dbReference type="Proteomes" id="UP000298616"/>
    </source>
</evidence>
<dbReference type="SUPFAM" id="SSF49329">
    <property type="entry name" value="Cu,Zn superoxide dismutase-like"/>
    <property type="match status" value="4"/>
</dbReference>
<sequence length="504" mass="52595">MILAVAGMTISCDDDDEDPVGPLPTGDQKSFILYDNSFDPFGTVLFEELDDNTTRVTINLNDNTGPHPAHIHSGSTFEQGSIVVDLTTIENGTSVTVISELNDGTGVTYADLINLDGYVAAHVSPGDLTVAATADLGPNEVTGNIATYPLYVPNTLDQINGGIFFVERGDGNVWVAVSAEPGVEGMMHPMHIHDNSAAETGGIAITLNDLNGTTDFSATLIEDQDFATLSSYNGYVNIHESADNLQNIVAQGDIGSNALTGTFVEYTMAERNNTGVSGVAQFYERAGGHSLLMVDLTGTIEGTAHPSHIHFNSAEEGGGIAIPLTSVDGTTGMALTTIREDENGAVTFDSLTTSYDGYLNVHLSGEDLTVVSQSNIGGNVFTGSTTQYAFAAVDGSGVEGTATFNERLNGSTWLVLEMTGTAQGNTHPSHIHSGSVASPGGIAIDLSSVEGGSGMSMTNIDQTNAGDPITYEDLTTTYEGYINVHLSAQDLSVVSQTNIGASAQ</sequence>
<dbReference type="AlphaFoldDB" id="A0A4D7JYP4"/>
<name>A0A4D7JYP4_9BACT</name>
<dbReference type="KEGG" id="fpf:DCC35_14260"/>
<accession>A0A4D7JYP4</accession>
<dbReference type="Proteomes" id="UP000298616">
    <property type="component" value="Chromosome"/>
</dbReference>
<dbReference type="InterPro" id="IPR036423">
    <property type="entry name" value="SOD-like_Cu/Zn_dom_sf"/>
</dbReference>
<evidence type="ECO:0008006" key="4">
    <source>
        <dbReference type="Google" id="ProtNLM"/>
    </source>
</evidence>
<gene>
    <name evidence="2" type="ORF">DCC35_14260</name>
</gene>
<organism evidence="2 3">
    <name type="scientific">Mangrovivirga cuniculi</name>
    <dbReference type="NCBI Taxonomy" id="2715131"/>
    <lineage>
        <taxon>Bacteria</taxon>
        <taxon>Pseudomonadati</taxon>
        <taxon>Bacteroidota</taxon>
        <taxon>Cytophagia</taxon>
        <taxon>Cytophagales</taxon>
        <taxon>Mangrovivirgaceae</taxon>
        <taxon>Mangrovivirga</taxon>
    </lineage>
</organism>
<reference evidence="2 3" key="1">
    <citation type="submission" date="2018-04" db="EMBL/GenBank/DDBJ databases">
        <title>Complete genome uncultured novel isolate.</title>
        <authorList>
            <person name="Merlino G."/>
        </authorList>
    </citation>
    <scope>NUCLEOTIDE SEQUENCE [LARGE SCALE GENOMIC DNA]</scope>
    <source>
        <strain evidence="3">R1DC9</strain>
    </source>
</reference>
<dbReference type="EMBL" id="CP028923">
    <property type="protein sequence ID" value="QCK15825.1"/>
    <property type="molecule type" value="Genomic_DNA"/>
</dbReference>
<dbReference type="GO" id="GO:0006801">
    <property type="term" value="P:superoxide metabolic process"/>
    <property type="evidence" value="ECO:0007669"/>
    <property type="project" value="InterPro"/>
</dbReference>